<keyword evidence="3" id="KW-1185">Reference proteome</keyword>
<gene>
    <name evidence="2" type="ORF">O3M35_000811</name>
</gene>
<protein>
    <submittedName>
        <fullName evidence="2">Uncharacterized protein</fullName>
    </submittedName>
</protein>
<feature type="region of interest" description="Disordered" evidence="1">
    <location>
        <begin position="54"/>
        <end position="79"/>
    </location>
</feature>
<evidence type="ECO:0000313" key="3">
    <source>
        <dbReference type="Proteomes" id="UP001461498"/>
    </source>
</evidence>
<evidence type="ECO:0000256" key="1">
    <source>
        <dbReference type="SAM" id="MobiDB-lite"/>
    </source>
</evidence>
<sequence>MGVNNTNKTSVNNKESVLNNKNYNNEGVLNNEVRNDEADVFYRPEKIWGLFSSNANANKPKKQDYVWKESRQDIEYRHD</sequence>
<reference evidence="2 3" key="1">
    <citation type="submission" date="2022-12" db="EMBL/GenBank/DDBJ databases">
        <title>Chromosome-level genome assembly of true bugs.</title>
        <authorList>
            <person name="Ma L."/>
            <person name="Li H."/>
        </authorList>
    </citation>
    <scope>NUCLEOTIDE SEQUENCE [LARGE SCALE GENOMIC DNA]</scope>
    <source>
        <strain evidence="2">Lab_2022b</strain>
    </source>
</reference>
<organism evidence="2 3">
    <name type="scientific">Rhynocoris fuscipes</name>
    <dbReference type="NCBI Taxonomy" id="488301"/>
    <lineage>
        <taxon>Eukaryota</taxon>
        <taxon>Metazoa</taxon>
        <taxon>Ecdysozoa</taxon>
        <taxon>Arthropoda</taxon>
        <taxon>Hexapoda</taxon>
        <taxon>Insecta</taxon>
        <taxon>Pterygota</taxon>
        <taxon>Neoptera</taxon>
        <taxon>Paraneoptera</taxon>
        <taxon>Hemiptera</taxon>
        <taxon>Heteroptera</taxon>
        <taxon>Panheteroptera</taxon>
        <taxon>Cimicomorpha</taxon>
        <taxon>Reduviidae</taxon>
        <taxon>Harpactorinae</taxon>
        <taxon>Harpactorini</taxon>
        <taxon>Rhynocoris</taxon>
    </lineage>
</organism>
<feature type="compositionally biased region" description="Basic and acidic residues" evidence="1">
    <location>
        <begin position="61"/>
        <end position="79"/>
    </location>
</feature>
<dbReference type="Proteomes" id="UP001461498">
    <property type="component" value="Unassembled WGS sequence"/>
</dbReference>
<proteinExistence type="predicted"/>
<feature type="compositionally biased region" description="Low complexity" evidence="1">
    <location>
        <begin position="1"/>
        <end position="16"/>
    </location>
</feature>
<feature type="compositionally biased region" description="Polar residues" evidence="1">
    <location>
        <begin position="17"/>
        <end position="28"/>
    </location>
</feature>
<feature type="region of interest" description="Disordered" evidence="1">
    <location>
        <begin position="1"/>
        <end position="30"/>
    </location>
</feature>
<dbReference type="AlphaFoldDB" id="A0AAW1DSP1"/>
<comment type="caution">
    <text evidence="2">The sequence shown here is derived from an EMBL/GenBank/DDBJ whole genome shotgun (WGS) entry which is preliminary data.</text>
</comment>
<dbReference type="EMBL" id="JAPXFL010000001">
    <property type="protein sequence ID" value="KAK9512367.1"/>
    <property type="molecule type" value="Genomic_DNA"/>
</dbReference>
<evidence type="ECO:0000313" key="2">
    <source>
        <dbReference type="EMBL" id="KAK9512367.1"/>
    </source>
</evidence>
<accession>A0AAW1DSP1</accession>
<name>A0AAW1DSP1_9HEMI</name>